<evidence type="ECO:0000313" key="2">
    <source>
        <dbReference type="Proteomes" id="UP000198990"/>
    </source>
</evidence>
<keyword evidence="2" id="KW-1185">Reference proteome</keyword>
<name>A0A1H7PIT7_9FLAO</name>
<accession>A0A1H7PIT7</accession>
<sequence>MLKQWNLGSELTQKVGNRFYNLIDKVFKIYSNLPNSKYELVDCFFYAEVFNTSNVIKSNPFYEIA</sequence>
<proteinExistence type="predicted"/>
<organism evidence="1 2">
    <name type="scientific">Maribacter orientalis</name>
    <dbReference type="NCBI Taxonomy" id="228957"/>
    <lineage>
        <taxon>Bacteria</taxon>
        <taxon>Pseudomonadati</taxon>
        <taxon>Bacteroidota</taxon>
        <taxon>Flavobacteriia</taxon>
        <taxon>Flavobacteriales</taxon>
        <taxon>Flavobacteriaceae</taxon>
        <taxon>Maribacter</taxon>
    </lineage>
</organism>
<evidence type="ECO:0000313" key="1">
    <source>
        <dbReference type="EMBL" id="SEL35195.1"/>
    </source>
</evidence>
<dbReference type="AlphaFoldDB" id="A0A1H7PIT7"/>
<dbReference type="STRING" id="228957.SAMN04488008_103449"/>
<gene>
    <name evidence="1" type="ORF">SAMN04488008_103449</name>
</gene>
<dbReference type="EMBL" id="FNZN01000003">
    <property type="protein sequence ID" value="SEL35195.1"/>
    <property type="molecule type" value="Genomic_DNA"/>
</dbReference>
<reference evidence="2" key="1">
    <citation type="submission" date="2016-10" db="EMBL/GenBank/DDBJ databases">
        <authorList>
            <person name="Varghese N."/>
            <person name="Submissions S."/>
        </authorList>
    </citation>
    <scope>NUCLEOTIDE SEQUENCE [LARGE SCALE GENOMIC DNA]</scope>
    <source>
        <strain evidence="2">DSM 16471</strain>
    </source>
</reference>
<dbReference type="Proteomes" id="UP000198990">
    <property type="component" value="Unassembled WGS sequence"/>
</dbReference>
<protein>
    <submittedName>
        <fullName evidence="1">Uncharacterized protein</fullName>
    </submittedName>
</protein>